<organism evidence="1 2">
    <name type="scientific">Hydnum rufescens UP504</name>
    <dbReference type="NCBI Taxonomy" id="1448309"/>
    <lineage>
        <taxon>Eukaryota</taxon>
        <taxon>Fungi</taxon>
        <taxon>Dikarya</taxon>
        <taxon>Basidiomycota</taxon>
        <taxon>Agaricomycotina</taxon>
        <taxon>Agaricomycetes</taxon>
        <taxon>Cantharellales</taxon>
        <taxon>Hydnaceae</taxon>
        <taxon>Hydnum</taxon>
    </lineage>
</organism>
<dbReference type="EMBL" id="MU129589">
    <property type="protein sequence ID" value="KAF9502815.1"/>
    <property type="molecule type" value="Genomic_DNA"/>
</dbReference>
<comment type="caution">
    <text evidence="1">The sequence shown here is derived from an EMBL/GenBank/DDBJ whole genome shotgun (WGS) entry which is preliminary data.</text>
</comment>
<sequence>MGILHSKIHNCLGYSKVHNTATLCMEMWREHADSGLLAPCRKRNFKGGPGTLPPPSTSYPIIPTISIPIIRNKRNLLPMCKMQHMIKRMRNNTIRNMVTLPQRTIMTSQTMMMTTVIQPNLTSI</sequence>
<protein>
    <submittedName>
        <fullName evidence="1">Uncharacterized protein</fullName>
    </submittedName>
</protein>
<name>A0A9P6ACE5_9AGAM</name>
<evidence type="ECO:0000313" key="1">
    <source>
        <dbReference type="EMBL" id="KAF9502815.1"/>
    </source>
</evidence>
<keyword evidence="2" id="KW-1185">Reference proteome</keyword>
<dbReference type="AlphaFoldDB" id="A0A9P6ACE5"/>
<accession>A0A9P6ACE5</accession>
<evidence type="ECO:0000313" key="2">
    <source>
        <dbReference type="Proteomes" id="UP000886523"/>
    </source>
</evidence>
<dbReference type="Proteomes" id="UP000886523">
    <property type="component" value="Unassembled WGS sequence"/>
</dbReference>
<reference evidence="1" key="1">
    <citation type="journal article" date="2020" name="Nat. Commun.">
        <title>Large-scale genome sequencing of mycorrhizal fungi provides insights into the early evolution of symbiotic traits.</title>
        <authorList>
            <person name="Miyauchi S."/>
            <person name="Kiss E."/>
            <person name="Kuo A."/>
            <person name="Drula E."/>
            <person name="Kohler A."/>
            <person name="Sanchez-Garcia M."/>
            <person name="Morin E."/>
            <person name="Andreopoulos B."/>
            <person name="Barry K.W."/>
            <person name="Bonito G."/>
            <person name="Buee M."/>
            <person name="Carver A."/>
            <person name="Chen C."/>
            <person name="Cichocki N."/>
            <person name="Clum A."/>
            <person name="Culley D."/>
            <person name="Crous P.W."/>
            <person name="Fauchery L."/>
            <person name="Girlanda M."/>
            <person name="Hayes R.D."/>
            <person name="Keri Z."/>
            <person name="LaButti K."/>
            <person name="Lipzen A."/>
            <person name="Lombard V."/>
            <person name="Magnuson J."/>
            <person name="Maillard F."/>
            <person name="Murat C."/>
            <person name="Nolan M."/>
            <person name="Ohm R.A."/>
            <person name="Pangilinan J."/>
            <person name="Pereira M.F."/>
            <person name="Perotto S."/>
            <person name="Peter M."/>
            <person name="Pfister S."/>
            <person name="Riley R."/>
            <person name="Sitrit Y."/>
            <person name="Stielow J.B."/>
            <person name="Szollosi G."/>
            <person name="Zifcakova L."/>
            <person name="Stursova M."/>
            <person name="Spatafora J.W."/>
            <person name="Tedersoo L."/>
            <person name="Vaario L.M."/>
            <person name="Yamada A."/>
            <person name="Yan M."/>
            <person name="Wang P."/>
            <person name="Xu J."/>
            <person name="Bruns T."/>
            <person name="Baldrian P."/>
            <person name="Vilgalys R."/>
            <person name="Dunand C."/>
            <person name="Henrissat B."/>
            <person name="Grigoriev I.V."/>
            <person name="Hibbett D."/>
            <person name="Nagy L.G."/>
            <person name="Martin F.M."/>
        </authorList>
    </citation>
    <scope>NUCLEOTIDE SEQUENCE</scope>
    <source>
        <strain evidence="1">UP504</strain>
    </source>
</reference>
<proteinExistence type="predicted"/>
<gene>
    <name evidence="1" type="ORF">BS47DRAFT_985986</name>
</gene>